<sequence>MAAVQEWVQVEEARRMILEEFRPLPPESVALSKALGRVLAEAIRAEHDLPPFPNSAMDGYAVRAADTRGARRDSPIRLQVLGEAAAGHPFPGAIEPGTAVRIATGAPLPPGADAVVPVEDTDDPGGPGRPLPPVIAVFRSVQAGEFVRPAGEDVTRGTIALERGTVLTPGALALLAALGCFEIPVHRRPRVALLAIGDELVEPGRPLPPGCIYETNRIALAAQAIEGGAEPIVLGIARDDPGDLQRLLDEAVEHHPDLIVSSAGASVGVYDWVKEVVGRYGEIRLWKVRIRPGKPFAFGHYRGVPFFGLPGNPVSAMITFDQFVRPVLRRMGGYPRWERPRIPVRLAEPVSSDGRETYFRARIVYEDGQFRARLSGLQGSHILSAMAQANGLVILPEGIRALPAGATIMAEVWVDLQDLIGAPETLPSTSMERAS</sequence>
<comment type="similarity">
    <text evidence="4 11">Belongs to the MoeA family.</text>
</comment>
<evidence type="ECO:0000256" key="3">
    <source>
        <dbReference type="ARBA" id="ARBA00005046"/>
    </source>
</evidence>
<feature type="domain" description="MoaB/Mog" evidence="12">
    <location>
        <begin position="192"/>
        <end position="330"/>
    </location>
</feature>
<keyword evidence="7 11" id="KW-0479">Metal-binding</keyword>
<evidence type="ECO:0000313" key="13">
    <source>
        <dbReference type="EMBL" id="GBD09916.1"/>
    </source>
</evidence>
<dbReference type="SUPFAM" id="SSF63882">
    <property type="entry name" value="MoeA N-terminal region -like"/>
    <property type="match status" value="1"/>
</dbReference>
<name>A0A2H5Y8Z1_9CHLR</name>
<dbReference type="EC" id="2.10.1.1" evidence="11"/>
<dbReference type="InterPro" id="IPR005111">
    <property type="entry name" value="MoeA_C_domain_IV"/>
</dbReference>
<dbReference type="PANTHER" id="PTHR10192:SF5">
    <property type="entry name" value="GEPHYRIN"/>
    <property type="match status" value="1"/>
</dbReference>
<dbReference type="InterPro" id="IPR036425">
    <property type="entry name" value="MoaB/Mog-like_dom_sf"/>
</dbReference>
<gene>
    <name evidence="13" type="primary">moeA_3</name>
    <name evidence="13" type="ORF">HRbin22_02178</name>
</gene>
<dbReference type="EMBL" id="BEHY01000081">
    <property type="protein sequence ID" value="GBD09916.1"/>
    <property type="molecule type" value="Genomic_DNA"/>
</dbReference>
<evidence type="ECO:0000256" key="7">
    <source>
        <dbReference type="ARBA" id="ARBA00022723"/>
    </source>
</evidence>
<dbReference type="GO" id="GO:0006777">
    <property type="term" value="P:Mo-molybdopterin cofactor biosynthetic process"/>
    <property type="evidence" value="ECO:0007669"/>
    <property type="project" value="UniProtKB-UniRule"/>
</dbReference>
<dbReference type="SUPFAM" id="SSF53218">
    <property type="entry name" value="Molybdenum cofactor biosynthesis proteins"/>
    <property type="match status" value="1"/>
</dbReference>
<dbReference type="Gene3D" id="3.90.105.10">
    <property type="entry name" value="Molybdopterin biosynthesis moea protein, domain 2"/>
    <property type="match status" value="1"/>
</dbReference>
<dbReference type="InterPro" id="IPR001453">
    <property type="entry name" value="MoaB/Mog_dom"/>
</dbReference>
<protein>
    <recommendedName>
        <fullName evidence="11">Molybdopterin molybdenumtransferase</fullName>
        <ecNumber evidence="11">2.10.1.1</ecNumber>
    </recommendedName>
</protein>
<evidence type="ECO:0000256" key="4">
    <source>
        <dbReference type="ARBA" id="ARBA00010763"/>
    </source>
</evidence>
<dbReference type="InterPro" id="IPR008284">
    <property type="entry name" value="MoCF_biosynth_CS"/>
</dbReference>
<dbReference type="UniPathway" id="UPA00344"/>
<accession>A0A2H5Y8Z1</accession>
<evidence type="ECO:0000256" key="5">
    <source>
        <dbReference type="ARBA" id="ARBA00022505"/>
    </source>
</evidence>
<dbReference type="Pfam" id="PF00994">
    <property type="entry name" value="MoCF_biosynth"/>
    <property type="match status" value="1"/>
</dbReference>
<evidence type="ECO:0000259" key="12">
    <source>
        <dbReference type="SMART" id="SM00852"/>
    </source>
</evidence>
<evidence type="ECO:0000256" key="8">
    <source>
        <dbReference type="ARBA" id="ARBA00022842"/>
    </source>
</evidence>
<evidence type="ECO:0000256" key="10">
    <source>
        <dbReference type="ARBA" id="ARBA00047317"/>
    </source>
</evidence>
<proteinExistence type="inferred from homology"/>
<dbReference type="GO" id="GO:0046872">
    <property type="term" value="F:metal ion binding"/>
    <property type="evidence" value="ECO:0007669"/>
    <property type="project" value="UniProtKB-UniRule"/>
</dbReference>
<evidence type="ECO:0000256" key="2">
    <source>
        <dbReference type="ARBA" id="ARBA00002901"/>
    </source>
</evidence>
<evidence type="ECO:0000313" key="14">
    <source>
        <dbReference type="Proteomes" id="UP000236642"/>
    </source>
</evidence>
<evidence type="ECO:0000256" key="1">
    <source>
        <dbReference type="ARBA" id="ARBA00001946"/>
    </source>
</evidence>
<dbReference type="NCBIfam" id="TIGR00177">
    <property type="entry name" value="molyb_syn"/>
    <property type="match status" value="1"/>
</dbReference>
<dbReference type="InterPro" id="IPR005110">
    <property type="entry name" value="MoeA_linker/N"/>
</dbReference>
<dbReference type="Gene3D" id="2.170.190.11">
    <property type="entry name" value="Molybdopterin biosynthesis moea protein, domain 3"/>
    <property type="match status" value="1"/>
</dbReference>
<keyword evidence="8 11" id="KW-0460">Magnesium</keyword>
<dbReference type="SUPFAM" id="SSF63867">
    <property type="entry name" value="MoeA C-terminal domain-like"/>
    <property type="match status" value="1"/>
</dbReference>
<organism evidence="13 14">
    <name type="scientific">Candidatus Thermoflexus japonica</name>
    <dbReference type="NCBI Taxonomy" id="2035417"/>
    <lineage>
        <taxon>Bacteria</taxon>
        <taxon>Bacillati</taxon>
        <taxon>Chloroflexota</taxon>
        <taxon>Thermoflexia</taxon>
        <taxon>Thermoflexales</taxon>
        <taxon>Thermoflexaceae</taxon>
        <taxon>Thermoflexus</taxon>
    </lineage>
</organism>
<dbReference type="NCBIfam" id="NF045515">
    <property type="entry name" value="Glp_gephyrin"/>
    <property type="match status" value="1"/>
</dbReference>
<dbReference type="Gene3D" id="2.40.340.10">
    <property type="entry name" value="MoeA, C-terminal, domain IV"/>
    <property type="match status" value="1"/>
</dbReference>
<dbReference type="GO" id="GO:0061599">
    <property type="term" value="F:molybdopterin molybdotransferase activity"/>
    <property type="evidence" value="ECO:0007669"/>
    <property type="project" value="UniProtKB-UniRule"/>
</dbReference>
<keyword evidence="5 11" id="KW-0500">Molybdenum</keyword>
<dbReference type="PANTHER" id="PTHR10192">
    <property type="entry name" value="MOLYBDOPTERIN BIOSYNTHESIS PROTEIN"/>
    <property type="match status" value="1"/>
</dbReference>
<dbReference type="SMART" id="SM00852">
    <property type="entry name" value="MoCF_biosynth"/>
    <property type="match status" value="1"/>
</dbReference>
<dbReference type="CDD" id="cd00887">
    <property type="entry name" value="MoeA"/>
    <property type="match status" value="1"/>
</dbReference>
<keyword evidence="6 11" id="KW-0808">Transferase</keyword>
<dbReference type="Proteomes" id="UP000236642">
    <property type="component" value="Unassembled WGS sequence"/>
</dbReference>
<evidence type="ECO:0000256" key="6">
    <source>
        <dbReference type="ARBA" id="ARBA00022679"/>
    </source>
</evidence>
<keyword evidence="9 11" id="KW-0501">Molybdenum cofactor biosynthesis</keyword>
<comment type="cofactor">
    <cofactor evidence="1 11">
        <name>Mg(2+)</name>
        <dbReference type="ChEBI" id="CHEBI:18420"/>
    </cofactor>
</comment>
<comment type="caution">
    <text evidence="13">The sequence shown here is derived from an EMBL/GenBank/DDBJ whole genome shotgun (WGS) entry which is preliminary data.</text>
</comment>
<dbReference type="FunFam" id="2.170.190.11:FF:000001">
    <property type="entry name" value="Molybdopterin molybdenumtransferase"/>
    <property type="match status" value="1"/>
</dbReference>
<evidence type="ECO:0000256" key="11">
    <source>
        <dbReference type="RuleBase" id="RU365090"/>
    </source>
</evidence>
<dbReference type="Pfam" id="PF03453">
    <property type="entry name" value="MoeA_N"/>
    <property type="match status" value="1"/>
</dbReference>
<comment type="pathway">
    <text evidence="3 11">Cofactor biosynthesis; molybdopterin biosynthesis.</text>
</comment>
<dbReference type="PROSITE" id="PS01079">
    <property type="entry name" value="MOCF_BIOSYNTHESIS_2"/>
    <property type="match status" value="1"/>
</dbReference>
<dbReference type="Gene3D" id="3.40.980.10">
    <property type="entry name" value="MoaB/Mog-like domain"/>
    <property type="match status" value="1"/>
</dbReference>
<comment type="function">
    <text evidence="2 11">Catalyzes the insertion of molybdate into adenylated molybdopterin with the concomitant release of AMP.</text>
</comment>
<dbReference type="FunFam" id="3.40.980.10:FF:000004">
    <property type="entry name" value="Molybdopterin molybdenumtransferase"/>
    <property type="match status" value="1"/>
</dbReference>
<dbReference type="GO" id="GO:0005829">
    <property type="term" value="C:cytosol"/>
    <property type="evidence" value="ECO:0007669"/>
    <property type="project" value="TreeGrafter"/>
</dbReference>
<dbReference type="InterPro" id="IPR038987">
    <property type="entry name" value="MoeA-like"/>
</dbReference>
<dbReference type="InterPro" id="IPR036688">
    <property type="entry name" value="MoeA_C_domain_IV_sf"/>
</dbReference>
<dbReference type="InterPro" id="IPR036135">
    <property type="entry name" value="MoeA_linker/N_sf"/>
</dbReference>
<evidence type="ECO:0000256" key="9">
    <source>
        <dbReference type="ARBA" id="ARBA00023150"/>
    </source>
</evidence>
<comment type="catalytic activity">
    <reaction evidence="10">
        <text>adenylyl-molybdopterin + molybdate = Mo-molybdopterin + AMP + H(+)</text>
        <dbReference type="Rhea" id="RHEA:35047"/>
        <dbReference type="ChEBI" id="CHEBI:15378"/>
        <dbReference type="ChEBI" id="CHEBI:36264"/>
        <dbReference type="ChEBI" id="CHEBI:62727"/>
        <dbReference type="ChEBI" id="CHEBI:71302"/>
        <dbReference type="ChEBI" id="CHEBI:456215"/>
        <dbReference type="EC" id="2.10.1.1"/>
    </reaction>
</comment>
<dbReference type="AlphaFoldDB" id="A0A2H5Y8Z1"/>
<dbReference type="Pfam" id="PF03454">
    <property type="entry name" value="MoeA_C"/>
    <property type="match status" value="1"/>
</dbReference>
<reference evidence="14" key="1">
    <citation type="submission" date="2017-09" db="EMBL/GenBank/DDBJ databases">
        <title>Metaegenomics of thermophilic ammonia-oxidizing enrichment culture.</title>
        <authorList>
            <person name="Kato S."/>
            <person name="Suzuki K."/>
        </authorList>
    </citation>
    <scope>NUCLEOTIDE SEQUENCE [LARGE SCALE GENOMIC DNA]</scope>
</reference>